<evidence type="ECO:0000313" key="3">
    <source>
        <dbReference type="Proteomes" id="UP000233618"/>
    </source>
</evidence>
<dbReference type="Proteomes" id="UP000233618">
    <property type="component" value="Unassembled WGS sequence"/>
</dbReference>
<dbReference type="AlphaFoldDB" id="A0A2N3HY48"/>
<sequence>MVGCLHAEKHIVHHLAFFSVVASSQIFPLISGQRKVLFRKETKLKSHFYNILTKASAEKQGLLSQ</sequence>
<name>A0A2N3HY48_9BACT</name>
<protein>
    <submittedName>
        <fullName evidence="2">Uncharacterized protein</fullName>
    </submittedName>
</protein>
<feature type="transmembrane region" description="Helical" evidence="1">
    <location>
        <begin position="12"/>
        <end position="30"/>
    </location>
</feature>
<keyword evidence="3" id="KW-1185">Reference proteome</keyword>
<comment type="caution">
    <text evidence="2">The sequence shown here is derived from an EMBL/GenBank/DDBJ whole genome shotgun (WGS) entry which is preliminary data.</text>
</comment>
<dbReference type="EMBL" id="MVDE01000031">
    <property type="protein sequence ID" value="PKQ62990.1"/>
    <property type="molecule type" value="Genomic_DNA"/>
</dbReference>
<proteinExistence type="predicted"/>
<keyword evidence="1" id="KW-1133">Transmembrane helix</keyword>
<organism evidence="2 3">
    <name type="scientific">Labilibaculum manganireducens</name>
    <dbReference type="NCBI Taxonomy" id="1940525"/>
    <lineage>
        <taxon>Bacteria</taxon>
        <taxon>Pseudomonadati</taxon>
        <taxon>Bacteroidota</taxon>
        <taxon>Bacteroidia</taxon>
        <taxon>Marinilabiliales</taxon>
        <taxon>Marinifilaceae</taxon>
        <taxon>Labilibaculum</taxon>
    </lineage>
</organism>
<gene>
    <name evidence="2" type="ORF">BZG01_16540</name>
</gene>
<evidence type="ECO:0000313" key="2">
    <source>
        <dbReference type="EMBL" id="PKQ62990.1"/>
    </source>
</evidence>
<evidence type="ECO:0000256" key="1">
    <source>
        <dbReference type="SAM" id="Phobius"/>
    </source>
</evidence>
<keyword evidence="1" id="KW-0812">Transmembrane</keyword>
<keyword evidence="1" id="KW-0472">Membrane</keyword>
<accession>A0A2N3HY48</accession>
<reference evidence="2 3" key="1">
    <citation type="journal article" date="2017" name="Front. Microbiol.">
        <title>Labilibaculum manganireducens gen. nov., sp. nov. and Labilibaculum filiforme sp. nov., Novel Bacteroidetes Isolated from Subsurface Sediments of the Baltic Sea.</title>
        <authorList>
            <person name="Vandieken V."/>
            <person name="Marshall I.P."/>
            <person name="Niemann H."/>
            <person name="Engelen B."/>
            <person name="Cypionka H."/>
        </authorList>
    </citation>
    <scope>NUCLEOTIDE SEQUENCE [LARGE SCALE GENOMIC DNA]</scope>
    <source>
        <strain evidence="2 3">59.10-2M</strain>
    </source>
</reference>